<organism evidence="2 3">
    <name type="scientific">Enemella dayhoffiae</name>
    <dbReference type="NCBI Taxonomy" id="2016507"/>
    <lineage>
        <taxon>Bacteria</taxon>
        <taxon>Bacillati</taxon>
        <taxon>Actinomycetota</taxon>
        <taxon>Actinomycetes</taxon>
        <taxon>Propionibacteriales</taxon>
        <taxon>Propionibacteriaceae</taxon>
        <taxon>Enemella</taxon>
    </lineage>
</organism>
<dbReference type="InterPro" id="IPR050471">
    <property type="entry name" value="AB_hydrolase"/>
</dbReference>
<dbReference type="GO" id="GO:0016787">
    <property type="term" value="F:hydrolase activity"/>
    <property type="evidence" value="ECO:0007669"/>
    <property type="project" value="UniProtKB-KW"/>
</dbReference>
<dbReference type="OrthoDB" id="3249793at2"/>
<proteinExistence type="predicted"/>
<evidence type="ECO:0000313" key="2">
    <source>
        <dbReference type="EMBL" id="OYO24340.1"/>
    </source>
</evidence>
<dbReference type="Gene3D" id="3.40.50.1820">
    <property type="entry name" value="alpha/beta hydrolase"/>
    <property type="match status" value="1"/>
</dbReference>
<feature type="domain" description="AB hydrolase-1" evidence="1">
    <location>
        <begin position="31"/>
        <end position="265"/>
    </location>
</feature>
<dbReference type="EMBL" id="NMVQ01000004">
    <property type="protein sequence ID" value="OYO24340.1"/>
    <property type="molecule type" value="Genomic_DNA"/>
</dbReference>
<evidence type="ECO:0000313" key="3">
    <source>
        <dbReference type="Proteomes" id="UP000216311"/>
    </source>
</evidence>
<comment type="caution">
    <text evidence="2">The sequence shown here is derived from an EMBL/GenBank/DDBJ whole genome shotgun (WGS) entry which is preliminary data.</text>
</comment>
<dbReference type="AlphaFoldDB" id="A0A255H979"/>
<keyword evidence="3" id="KW-1185">Reference proteome</keyword>
<gene>
    <name evidence="2" type="ORF">CGZ93_04370</name>
</gene>
<dbReference type="RefSeq" id="WP_094362929.1">
    <property type="nucleotide sequence ID" value="NZ_NMVQ01000004.1"/>
</dbReference>
<name>A0A255H979_9ACTN</name>
<dbReference type="PANTHER" id="PTHR43433:SF5">
    <property type="entry name" value="AB HYDROLASE-1 DOMAIN-CONTAINING PROTEIN"/>
    <property type="match status" value="1"/>
</dbReference>
<dbReference type="PANTHER" id="PTHR43433">
    <property type="entry name" value="HYDROLASE, ALPHA/BETA FOLD FAMILY PROTEIN"/>
    <property type="match status" value="1"/>
</dbReference>
<sequence>MESVLHTSAGPVEATVLPGELSPVLFFGGGHCTAQTPCGQQLYAELGHTVVTVSRPGYGRTGVGPLTAAEFAPLLGEVCDLLDLAAIAACVGVSSGGMQAVHAALAMGDRVRSLVLHSAAPSALPFPDVPAQRAAARLMFAPGTEDATWAGVRRLVRSDSGLRRMLGTLSRLPAVRWWPDLTATDLAAARETFCGMDSGSGFLLDVRQGTAALATFRTAALARVGVPTLVTGSQHDAGVSWAHAESQARLIPGAELVDTEAPTHFFWIGPTRGRVTAAIERFLA</sequence>
<dbReference type="SUPFAM" id="SSF53474">
    <property type="entry name" value="alpha/beta-Hydrolases"/>
    <property type="match status" value="1"/>
</dbReference>
<dbReference type="Proteomes" id="UP000216311">
    <property type="component" value="Unassembled WGS sequence"/>
</dbReference>
<evidence type="ECO:0000259" key="1">
    <source>
        <dbReference type="Pfam" id="PF00561"/>
    </source>
</evidence>
<reference evidence="2 3" key="1">
    <citation type="submission" date="2017-07" db="EMBL/GenBank/DDBJ databases">
        <title>Draft whole genome sequences of clinical Proprionibacteriaceae strains.</title>
        <authorList>
            <person name="Bernier A.-M."/>
            <person name="Bernard K."/>
            <person name="Domingo M.-C."/>
        </authorList>
    </citation>
    <scope>NUCLEOTIDE SEQUENCE [LARGE SCALE GENOMIC DNA]</scope>
    <source>
        <strain evidence="2 3">NML 130396</strain>
    </source>
</reference>
<protein>
    <submittedName>
        <fullName evidence="2">Alpha/beta hydrolase</fullName>
    </submittedName>
</protein>
<dbReference type="InterPro" id="IPR029058">
    <property type="entry name" value="AB_hydrolase_fold"/>
</dbReference>
<dbReference type="Pfam" id="PF00561">
    <property type="entry name" value="Abhydrolase_1"/>
    <property type="match status" value="1"/>
</dbReference>
<dbReference type="InterPro" id="IPR000073">
    <property type="entry name" value="AB_hydrolase_1"/>
</dbReference>
<keyword evidence="2" id="KW-0378">Hydrolase</keyword>
<accession>A0A255H979</accession>